<dbReference type="SUPFAM" id="SSF47459">
    <property type="entry name" value="HLH, helix-loop-helix DNA-binding domain"/>
    <property type="match status" value="1"/>
</dbReference>
<dbReference type="InterPro" id="IPR050933">
    <property type="entry name" value="Circadian_TF"/>
</dbReference>
<dbReference type="GO" id="GO:0005737">
    <property type="term" value="C:cytoplasm"/>
    <property type="evidence" value="ECO:0007669"/>
    <property type="project" value="InterPro"/>
</dbReference>
<evidence type="ECO:0000256" key="7">
    <source>
        <dbReference type="ARBA" id="ARBA00056596"/>
    </source>
</evidence>
<dbReference type="InterPro" id="IPR011598">
    <property type="entry name" value="bHLH_dom"/>
</dbReference>
<dbReference type="SMART" id="SM00086">
    <property type="entry name" value="PAC"/>
    <property type="match status" value="1"/>
</dbReference>
<dbReference type="FunFam" id="4.10.280.10:FF:000011">
    <property type="entry name" value="Aryl hydrocarbon receptor nuclear translocator 2"/>
    <property type="match status" value="1"/>
</dbReference>
<protein>
    <recommendedName>
        <fullName evidence="8">Aryl hydrocarbon receptor nuclear translocator 2</fullName>
    </recommendedName>
</protein>
<name>A0A836CUK3_SHEEP</name>
<evidence type="ECO:0000259" key="11">
    <source>
        <dbReference type="PROSITE" id="PS50888"/>
    </source>
</evidence>
<feature type="domain" description="PAS" evidence="10">
    <location>
        <begin position="216"/>
        <end position="291"/>
    </location>
</feature>
<dbReference type="Gene3D" id="4.10.280.10">
    <property type="entry name" value="Helix-loop-helix DNA-binding domain"/>
    <property type="match status" value="1"/>
</dbReference>
<evidence type="ECO:0000313" key="13">
    <source>
        <dbReference type="Proteomes" id="UP000664991"/>
    </source>
</evidence>
<sequence length="793" mass="87304">MASQQLAQAEESLSPLLYSIRLTAVQLQKRVEVCPLLRCRSVSVESCCDPQWTHHGRSERIRYSETIYVGCQNLPAVYFSSSKHEEEPNNVKKMASDIPGSVTLPVAPMAATGQVRMAGAMPARGGKRRSGMDFDDEDGEGPSKFSRENHSEIERRRRNKMTQYITELSDMVPTCSALARKPDKLTILRMAVSHMKSMRGTGNKSTDGAYKPSFLTEQELKHLILEAADGFLFVVAAETGRVIYVSDSVTPVLNQPQSEWFGSTLYEQVHPDDVEKLREQLCTSENSMTGRILDLKTGTVKKEGQQSSMRMCMGSRRSFICRMRCGNAPLDHLPLNRLTTMRKRFRNGLGPVKEGEAQYAVVHCTGYIKAWPPAGMTIPEEDADVGQGSKYCLVAIGRLQVTSSPVCMDMSGMSVPTEFLSRHNSDGIITFVDPRCISVIGYQPQDLLGKDILEFCHSEDQSHLRESFQQVVKLKGQVLSVMYRFRTKNREWVLIRTSSFTFQNPYSDEIEYIICTNTNVKQLQQQQAELEVHQRDGLSSYDLSQVPVPNLPAGVHDAGKSVEKADAIFSQERDPRFAEMFAGISASEKKMMSSASAAGTQQIYSQGSPFPAGHSGKAFSSAVVHVPGVNDIQSSSSTSQNMSQISRQLNQSQVAWTGSRPPFPGQQIPSQSSKTQSSPFGIGTSHTYPADPSSYSPLSSPATSSPSGNAYSSLANRTPGFGSESHVTEQELRKDPGAGKKPELVFSCKKLNLFAGLSVETDMLPMPGDPTQGTGNYNIEDFADLGMFPPFSE</sequence>
<dbReference type="InterPro" id="IPR001067">
    <property type="entry name" value="Nuc_translocat"/>
</dbReference>
<gene>
    <name evidence="12" type="ORF">JEQ12_007788</name>
</gene>
<evidence type="ECO:0000256" key="8">
    <source>
        <dbReference type="ARBA" id="ARBA00071057"/>
    </source>
</evidence>
<dbReference type="PANTHER" id="PTHR23042">
    <property type="entry name" value="CIRCADIAN PROTEIN CLOCK/ARNT/BMAL/PAS"/>
    <property type="match status" value="1"/>
</dbReference>
<dbReference type="FunFam" id="3.30.450.20:FF:000020">
    <property type="entry name" value="Aryl hydrocarbon receptor nuclear translocator 2"/>
    <property type="match status" value="1"/>
</dbReference>
<dbReference type="CDD" id="cd00130">
    <property type="entry name" value="PAS"/>
    <property type="match status" value="2"/>
</dbReference>
<dbReference type="PROSITE" id="PS50112">
    <property type="entry name" value="PAS"/>
    <property type="match status" value="2"/>
</dbReference>
<keyword evidence="4" id="KW-0238">DNA-binding</keyword>
<dbReference type="GO" id="GO:0005634">
    <property type="term" value="C:nucleus"/>
    <property type="evidence" value="ECO:0007669"/>
    <property type="project" value="UniProtKB-SubCell"/>
</dbReference>
<dbReference type="PROSITE" id="PS50888">
    <property type="entry name" value="BHLH"/>
    <property type="match status" value="1"/>
</dbReference>
<dbReference type="SMART" id="SM00091">
    <property type="entry name" value="PAS"/>
    <property type="match status" value="2"/>
</dbReference>
<feature type="compositionally biased region" description="Low complexity" evidence="9">
    <location>
        <begin position="633"/>
        <end position="646"/>
    </location>
</feature>
<dbReference type="CDD" id="cd18947">
    <property type="entry name" value="bHLH-PAS_ARNT"/>
    <property type="match status" value="1"/>
</dbReference>
<comment type="subcellular location">
    <subcellularLocation>
        <location evidence="1">Nucleus</location>
    </subcellularLocation>
</comment>
<organism evidence="12 13">
    <name type="scientific">Ovis aries</name>
    <name type="common">Sheep</name>
    <dbReference type="NCBI Taxonomy" id="9940"/>
    <lineage>
        <taxon>Eukaryota</taxon>
        <taxon>Metazoa</taxon>
        <taxon>Chordata</taxon>
        <taxon>Craniata</taxon>
        <taxon>Vertebrata</taxon>
        <taxon>Euteleostomi</taxon>
        <taxon>Mammalia</taxon>
        <taxon>Eutheria</taxon>
        <taxon>Laurasiatheria</taxon>
        <taxon>Artiodactyla</taxon>
        <taxon>Ruminantia</taxon>
        <taxon>Pecora</taxon>
        <taxon>Bovidae</taxon>
        <taxon>Caprinae</taxon>
        <taxon>Ovis</taxon>
    </lineage>
</organism>
<feature type="domain" description="PAS" evidence="10">
    <location>
        <begin position="424"/>
        <end position="475"/>
    </location>
</feature>
<evidence type="ECO:0000256" key="6">
    <source>
        <dbReference type="ARBA" id="ARBA00023242"/>
    </source>
</evidence>
<evidence type="ECO:0000256" key="4">
    <source>
        <dbReference type="ARBA" id="ARBA00023125"/>
    </source>
</evidence>
<keyword evidence="2" id="KW-0677">Repeat</keyword>
<dbReference type="SMART" id="SM00353">
    <property type="entry name" value="HLH"/>
    <property type="match status" value="1"/>
</dbReference>
<dbReference type="InterPro" id="IPR013767">
    <property type="entry name" value="PAS_fold"/>
</dbReference>
<feature type="domain" description="BHLH" evidence="11">
    <location>
        <begin position="145"/>
        <end position="198"/>
    </location>
</feature>
<dbReference type="GO" id="GO:0005667">
    <property type="term" value="C:transcription regulator complex"/>
    <property type="evidence" value="ECO:0007669"/>
    <property type="project" value="InterPro"/>
</dbReference>
<feature type="region of interest" description="Disordered" evidence="9">
    <location>
        <begin position="118"/>
        <end position="157"/>
    </location>
</feature>
<feature type="compositionally biased region" description="Polar residues" evidence="9">
    <location>
        <begin position="647"/>
        <end position="656"/>
    </location>
</feature>
<dbReference type="Gene3D" id="3.30.450.20">
    <property type="entry name" value="PAS domain"/>
    <property type="match status" value="2"/>
</dbReference>
<feature type="compositionally biased region" description="Low complexity" evidence="9">
    <location>
        <begin position="692"/>
        <end position="707"/>
    </location>
</feature>
<dbReference type="AlphaFoldDB" id="A0A836CUK3"/>
<feature type="region of interest" description="Disordered" evidence="9">
    <location>
        <begin position="631"/>
        <end position="741"/>
    </location>
</feature>
<dbReference type="InterPro" id="IPR036638">
    <property type="entry name" value="HLH_DNA-bd_sf"/>
</dbReference>
<dbReference type="Pfam" id="PF14598">
    <property type="entry name" value="PAS_11"/>
    <property type="match status" value="1"/>
</dbReference>
<dbReference type="InterPro" id="IPR000014">
    <property type="entry name" value="PAS"/>
</dbReference>
<evidence type="ECO:0000256" key="2">
    <source>
        <dbReference type="ARBA" id="ARBA00022737"/>
    </source>
</evidence>
<dbReference type="GO" id="GO:0003700">
    <property type="term" value="F:DNA-binding transcription factor activity"/>
    <property type="evidence" value="ECO:0007669"/>
    <property type="project" value="InterPro"/>
</dbReference>
<dbReference type="PRINTS" id="PR00785">
    <property type="entry name" value="NCTRNSLOCATR"/>
</dbReference>
<evidence type="ECO:0000256" key="3">
    <source>
        <dbReference type="ARBA" id="ARBA00023015"/>
    </source>
</evidence>
<dbReference type="Proteomes" id="UP000664991">
    <property type="component" value="Unassembled WGS sequence"/>
</dbReference>
<evidence type="ECO:0000313" key="12">
    <source>
        <dbReference type="EMBL" id="KAG5198098.1"/>
    </source>
</evidence>
<proteinExistence type="predicted"/>
<dbReference type="SUPFAM" id="SSF55785">
    <property type="entry name" value="PYP-like sensor domain (PAS domain)"/>
    <property type="match status" value="2"/>
</dbReference>
<dbReference type="InterPro" id="IPR035965">
    <property type="entry name" value="PAS-like_dom_sf"/>
</dbReference>
<dbReference type="EMBL" id="JAEMGP010000018">
    <property type="protein sequence ID" value="KAG5198098.1"/>
    <property type="molecule type" value="Genomic_DNA"/>
</dbReference>
<dbReference type="GO" id="GO:0001666">
    <property type="term" value="P:response to hypoxia"/>
    <property type="evidence" value="ECO:0007669"/>
    <property type="project" value="UniProtKB-ARBA"/>
</dbReference>
<evidence type="ECO:0000256" key="9">
    <source>
        <dbReference type="SAM" id="MobiDB-lite"/>
    </source>
</evidence>
<feature type="compositionally biased region" description="Basic and acidic residues" evidence="9">
    <location>
        <begin position="726"/>
        <end position="741"/>
    </location>
</feature>
<evidence type="ECO:0000256" key="5">
    <source>
        <dbReference type="ARBA" id="ARBA00023163"/>
    </source>
</evidence>
<dbReference type="Pfam" id="PF00010">
    <property type="entry name" value="HLH"/>
    <property type="match status" value="1"/>
</dbReference>
<dbReference type="Pfam" id="PF00989">
    <property type="entry name" value="PAS"/>
    <property type="match status" value="1"/>
</dbReference>
<dbReference type="NCBIfam" id="TIGR00229">
    <property type="entry name" value="sensory_box"/>
    <property type="match status" value="1"/>
</dbReference>
<comment type="function">
    <text evidence="7">Transcription factor that plays a role in the development of the hypothalamo-pituitary axis, postnatal brain growth, and visual and renal function. Specifically recognizes the xenobiotic response element (XRE).</text>
</comment>
<keyword evidence="5" id="KW-0804">Transcription</keyword>
<keyword evidence="3" id="KW-0805">Transcription regulation</keyword>
<dbReference type="InterPro" id="IPR001610">
    <property type="entry name" value="PAC"/>
</dbReference>
<dbReference type="GO" id="GO:0003677">
    <property type="term" value="F:DNA binding"/>
    <property type="evidence" value="ECO:0007669"/>
    <property type="project" value="UniProtKB-KW"/>
</dbReference>
<evidence type="ECO:0000259" key="10">
    <source>
        <dbReference type="PROSITE" id="PS50112"/>
    </source>
</evidence>
<comment type="caution">
    <text evidence="12">The sequence shown here is derived from an EMBL/GenBank/DDBJ whole genome shotgun (WGS) entry which is preliminary data.</text>
</comment>
<keyword evidence="6" id="KW-0539">Nucleus</keyword>
<evidence type="ECO:0000256" key="1">
    <source>
        <dbReference type="ARBA" id="ARBA00004123"/>
    </source>
</evidence>
<feature type="compositionally biased region" description="Polar residues" evidence="9">
    <location>
        <begin position="667"/>
        <end position="687"/>
    </location>
</feature>
<accession>A0A836CUK3</accession>
<feature type="compositionally biased region" description="Basic and acidic residues" evidence="9">
    <location>
        <begin position="145"/>
        <end position="155"/>
    </location>
</feature>
<dbReference type="FunFam" id="3.30.450.20:FF:000003">
    <property type="entry name" value="Aryl hydrocarbon receptor nuclear translocator 2"/>
    <property type="match status" value="1"/>
</dbReference>
<reference evidence="12 13" key="1">
    <citation type="submission" date="2020-12" db="EMBL/GenBank/DDBJ databases">
        <title>De novo assembly of Tibetan sheep genome.</title>
        <authorList>
            <person name="Li X."/>
        </authorList>
    </citation>
    <scope>NUCLEOTIDE SEQUENCE [LARGE SCALE GENOMIC DNA]</scope>
    <source>
        <tissue evidence="12">Heart</tissue>
    </source>
</reference>
<dbReference type="GO" id="GO:0046983">
    <property type="term" value="F:protein dimerization activity"/>
    <property type="evidence" value="ECO:0007669"/>
    <property type="project" value="InterPro"/>
</dbReference>